<reference evidence="2" key="1">
    <citation type="submission" date="2023-06" db="EMBL/GenBank/DDBJ databases">
        <title>Genome-scale phylogeny and comparative genomics of the fungal order Sordariales.</title>
        <authorList>
            <consortium name="Lawrence Berkeley National Laboratory"/>
            <person name="Hensen N."/>
            <person name="Bonometti L."/>
            <person name="Westerberg I."/>
            <person name="Brannstrom I.O."/>
            <person name="Guillou S."/>
            <person name="Cros-Aarteil S."/>
            <person name="Calhoun S."/>
            <person name="Haridas S."/>
            <person name="Kuo A."/>
            <person name="Mondo S."/>
            <person name="Pangilinan J."/>
            <person name="Riley R."/>
            <person name="Labutti K."/>
            <person name="Andreopoulos B."/>
            <person name="Lipzen A."/>
            <person name="Chen C."/>
            <person name="Yanf M."/>
            <person name="Daum C."/>
            <person name="Ng V."/>
            <person name="Clum A."/>
            <person name="Steindorff A."/>
            <person name="Ohm R."/>
            <person name="Martin F."/>
            <person name="Silar P."/>
            <person name="Natvig D."/>
            <person name="Lalanne C."/>
            <person name="Gautier V."/>
            <person name="Ament-Velasquez S.L."/>
            <person name="Kruys A."/>
            <person name="Hutchinson M.I."/>
            <person name="Powell A.J."/>
            <person name="Barry K."/>
            <person name="Miller A.N."/>
            <person name="Grigoriev I.V."/>
            <person name="Debuchy R."/>
            <person name="Gladieux P."/>
            <person name="Thoren M.H."/>
            <person name="Johannesson H."/>
        </authorList>
    </citation>
    <scope>NUCLEOTIDE SEQUENCE</scope>
    <source>
        <strain evidence="2">CBS 606.72</strain>
    </source>
</reference>
<organism evidence="2 3">
    <name type="scientific">Immersiella caudata</name>
    <dbReference type="NCBI Taxonomy" id="314043"/>
    <lineage>
        <taxon>Eukaryota</taxon>
        <taxon>Fungi</taxon>
        <taxon>Dikarya</taxon>
        <taxon>Ascomycota</taxon>
        <taxon>Pezizomycotina</taxon>
        <taxon>Sordariomycetes</taxon>
        <taxon>Sordariomycetidae</taxon>
        <taxon>Sordariales</taxon>
        <taxon>Lasiosphaeriaceae</taxon>
        <taxon>Immersiella</taxon>
    </lineage>
</organism>
<protein>
    <submittedName>
        <fullName evidence="2">Uncharacterized protein</fullName>
    </submittedName>
</protein>
<dbReference type="AlphaFoldDB" id="A0AA40BUR4"/>
<proteinExistence type="predicted"/>
<evidence type="ECO:0000313" key="2">
    <source>
        <dbReference type="EMBL" id="KAK0614374.1"/>
    </source>
</evidence>
<gene>
    <name evidence="2" type="ORF">B0T14DRAFT_308343</name>
</gene>
<evidence type="ECO:0000313" key="3">
    <source>
        <dbReference type="Proteomes" id="UP001175000"/>
    </source>
</evidence>
<accession>A0AA40BUR4</accession>
<comment type="caution">
    <text evidence="2">The sequence shown here is derived from an EMBL/GenBank/DDBJ whole genome shotgun (WGS) entry which is preliminary data.</text>
</comment>
<keyword evidence="3" id="KW-1185">Reference proteome</keyword>
<evidence type="ECO:0000256" key="1">
    <source>
        <dbReference type="SAM" id="MobiDB-lite"/>
    </source>
</evidence>
<dbReference type="EMBL" id="JAULSU010000006">
    <property type="protein sequence ID" value="KAK0614374.1"/>
    <property type="molecule type" value="Genomic_DNA"/>
</dbReference>
<sequence>MSREAYPNQLGPRLLFSPAEAAAHHLSNIAERSVGSRSWRPPSDSRGGSWEDRGCLGQQRQALRVEGSGMVCDVENGPFAPALLFREARSAPHFHRNDGGWRATGGKETPLCCMEMRQCSLGMQCRRRRWAIQWFVSFRLVPLVGRAHWQKAPKRDRLQERGAKKGLQSACGYSPILKPGNRTWHSTNCCRLHLTLKSAAIRNAWHV</sequence>
<feature type="region of interest" description="Disordered" evidence="1">
    <location>
        <begin position="31"/>
        <end position="52"/>
    </location>
</feature>
<name>A0AA40BUR4_9PEZI</name>
<dbReference type="Proteomes" id="UP001175000">
    <property type="component" value="Unassembled WGS sequence"/>
</dbReference>